<organism evidence="1 2">
    <name type="scientific">Pseudophaeobacter arcticus</name>
    <dbReference type="NCBI Taxonomy" id="385492"/>
    <lineage>
        <taxon>Bacteria</taxon>
        <taxon>Pseudomonadati</taxon>
        <taxon>Pseudomonadota</taxon>
        <taxon>Alphaproteobacteria</taxon>
        <taxon>Rhodobacterales</taxon>
        <taxon>Paracoccaceae</taxon>
        <taxon>Pseudophaeobacter</taxon>
    </lineage>
</organism>
<sequence>MSFEPEAQDDIPVEYTSGSPEEKMNARLLEVAGIVSVQNSIVISPGFEPKWLKELARKAELNRIHVFGLKKLNILLYLNRRNRSFRQQWLSGRSGYSGTNREAATARANSILKEARLALAELGASDAESYLVMMPLIEAKKDILSRFHRQGRGIKLSISQPGLKIKGRSVVNKKR</sequence>
<evidence type="ECO:0000313" key="1">
    <source>
        <dbReference type="EMBL" id="GAA6196679.1"/>
    </source>
</evidence>
<accession>A0ABQ0ALE9</accession>
<dbReference type="Proteomes" id="UP001441944">
    <property type="component" value="Unassembled WGS sequence"/>
</dbReference>
<dbReference type="EMBL" id="BAABWU010000007">
    <property type="protein sequence ID" value="GAA6196679.1"/>
    <property type="molecule type" value="Genomic_DNA"/>
</dbReference>
<reference evidence="1 2" key="1">
    <citation type="submission" date="2024-04" db="EMBL/GenBank/DDBJ databases">
        <title>Draft genome sequence of Pseudophaeobacter arcticus NBRC 116598.</title>
        <authorList>
            <person name="Miyakawa T."/>
            <person name="Kusuya Y."/>
            <person name="Miura T."/>
        </authorList>
    </citation>
    <scope>NUCLEOTIDE SEQUENCE [LARGE SCALE GENOMIC DNA]</scope>
    <source>
        <strain evidence="1 2">SU-CL00105</strain>
    </source>
</reference>
<dbReference type="RefSeq" id="WP_353399772.1">
    <property type="nucleotide sequence ID" value="NZ_BAABWU010000007.1"/>
</dbReference>
<evidence type="ECO:0000313" key="2">
    <source>
        <dbReference type="Proteomes" id="UP001441944"/>
    </source>
</evidence>
<comment type="caution">
    <text evidence="1">The sequence shown here is derived from an EMBL/GenBank/DDBJ whole genome shotgun (WGS) entry which is preliminary data.</text>
</comment>
<keyword evidence="2" id="KW-1185">Reference proteome</keyword>
<name>A0ABQ0ALE9_9RHOB</name>
<proteinExistence type="predicted"/>
<protein>
    <submittedName>
        <fullName evidence="1">Uncharacterized protein</fullName>
    </submittedName>
</protein>
<gene>
    <name evidence="1" type="ORF">NBRC116598_21230</name>
</gene>